<dbReference type="PANTHER" id="PTHR30461">
    <property type="entry name" value="DNA-INVERTASE FROM LAMBDOID PROPHAGE"/>
    <property type="match status" value="1"/>
</dbReference>
<feature type="region of interest" description="Disordered" evidence="6">
    <location>
        <begin position="16"/>
        <end position="38"/>
    </location>
</feature>
<evidence type="ECO:0000313" key="10">
    <source>
        <dbReference type="Proteomes" id="UP001501195"/>
    </source>
</evidence>
<dbReference type="PROSITE" id="PS51737">
    <property type="entry name" value="RECOMBINASE_DNA_BIND"/>
    <property type="match status" value="1"/>
</dbReference>
<protein>
    <submittedName>
        <fullName evidence="9">Recombinase family protein</fullName>
    </submittedName>
</protein>
<evidence type="ECO:0000256" key="5">
    <source>
        <dbReference type="SAM" id="Coils"/>
    </source>
</evidence>
<dbReference type="SMART" id="SM00857">
    <property type="entry name" value="Resolvase"/>
    <property type="match status" value="1"/>
</dbReference>
<dbReference type="Pfam" id="PF13408">
    <property type="entry name" value="Zn_ribbon_recom"/>
    <property type="match status" value="1"/>
</dbReference>
<organism evidence="9 10">
    <name type="scientific">Kineococcus glutinatus</name>
    <dbReference type="NCBI Taxonomy" id="1070872"/>
    <lineage>
        <taxon>Bacteria</taxon>
        <taxon>Bacillati</taxon>
        <taxon>Actinomycetota</taxon>
        <taxon>Actinomycetes</taxon>
        <taxon>Kineosporiales</taxon>
        <taxon>Kineosporiaceae</taxon>
        <taxon>Kineococcus</taxon>
    </lineage>
</organism>
<name>A0ABP9HEQ2_9ACTN</name>
<evidence type="ECO:0000256" key="3">
    <source>
        <dbReference type="ARBA" id="ARBA00023172"/>
    </source>
</evidence>
<keyword evidence="5" id="KW-0175">Coiled coil</keyword>
<dbReference type="InterPro" id="IPR006118">
    <property type="entry name" value="Recombinase_CS"/>
</dbReference>
<proteinExistence type="predicted"/>
<dbReference type="SUPFAM" id="SSF53041">
    <property type="entry name" value="Resolvase-like"/>
    <property type="match status" value="1"/>
</dbReference>
<evidence type="ECO:0000313" key="9">
    <source>
        <dbReference type="EMBL" id="GAA4969396.1"/>
    </source>
</evidence>
<feature type="domain" description="Recombinase" evidence="8">
    <location>
        <begin position="167"/>
        <end position="286"/>
    </location>
</feature>
<dbReference type="InterPro" id="IPR006119">
    <property type="entry name" value="Resolv_N"/>
</dbReference>
<evidence type="ECO:0000259" key="7">
    <source>
        <dbReference type="PROSITE" id="PS51736"/>
    </source>
</evidence>
<dbReference type="Gene3D" id="3.40.50.1390">
    <property type="entry name" value="Resolvase, N-terminal catalytic domain"/>
    <property type="match status" value="1"/>
</dbReference>
<feature type="coiled-coil region" evidence="5">
    <location>
        <begin position="369"/>
        <end position="396"/>
    </location>
</feature>
<feature type="domain" description="Resolvase/invertase-type recombinase catalytic" evidence="7">
    <location>
        <begin position="8"/>
        <end position="160"/>
    </location>
</feature>
<evidence type="ECO:0000256" key="2">
    <source>
        <dbReference type="ARBA" id="ARBA00023125"/>
    </source>
</evidence>
<dbReference type="EMBL" id="BAABIL010000119">
    <property type="protein sequence ID" value="GAA4969396.1"/>
    <property type="molecule type" value="Genomic_DNA"/>
</dbReference>
<dbReference type="PROSITE" id="PS51736">
    <property type="entry name" value="RECOMBINASES_3"/>
    <property type="match status" value="1"/>
</dbReference>
<dbReference type="Pfam" id="PF00239">
    <property type="entry name" value="Resolvase"/>
    <property type="match status" value="1"/>
</dbReference>
<keyword evidence="10" id="KW-1185">Reference proteome</keyword>
<dbReference type="Proteomes" id="UP001501195">
    <property type="component" value="Unassembled WGS sequence"/>
</dbReference>
<feature type="active site" description="O-(5'-phospho-DNA)-serine intermediate" evidence="4">
    <location>
        <position position="16"/>
    </location>
</feature>
<dbReference type="InterPro" id="IPR038109">
    <property type="entry name" value="DNA_bind_recomb_sf"/>
</dbReference>
<feature type="compositionally biased region" description="Basic and acidic residues" evidence="6">
    <location>
        <begin position="16"/>
        <end position="26"/>
    </location>
</feature>
<keyword evidence="1" id="KW-0229">DNA integration</keyword>
<dbReference type="InterPro" id="IPR050639">
    <property type="entry name" value="SSR_resolvase"/>
</dbReference>
<evidence type="ECO:0000256" key="6">
    <source>
        <dbReference type="SAM" id="MobiDB-lite"/>
    </source>
</evidence>
<evidence type="ECO:0000256" key="1">
    <source>
        <dbReference type="ARBA" id="ARBA00022908"/>
    </source>
</evidence>
<dbReference type="InterPro" id="IPR036162">
    <property type="entry name" value="Resolvase-like_N_sf"/>
</dbReference>
<sequence>MSQDSQAVAVSYLRVSTKEQAERDGDPEGYSIPAQREANRRKAAELGAVVVAEFIDRGESARSADRPELQRMLTYIRSHPETSYVVVHKIDRLARNRVDDVTINLALQQAGVQLVSATERIDETPSGMLLHGIMSTIAEFYSRNLANEVVKGMAQKAKTGGTPGKAPLGYRNVGRFNEDGREVRTVELDPVRAPLVAWAFTAYADGSWTVRRLLAELTARGLTTPANVRRPARPPSLSNIQAMLTNPYYKGVVVWRGAQYPGRHTPLVDEVTWQRVQVLLSAHAQGEKEREHHHYLKSTVYCGDCGSRLIVSYSKNRSGAIYPYFMCVGRHQKRTTCQRRAMLIPLVEQLVEEYYAQVQLPAALRTAIEATLRQELADASREVAAERQALQLQQERLAGERTKLLQAHYAGAIPLDLLKVEQDRIAEQLAAVESRLATVNGDLATVERNLSAALDLLVDCQCAYLSAGPKVRRLFNQALFEKLYIDEDGVHAELAEPFQSLLGPAVAALRHDPGVGELAGQVIKSRAQAVGRTHRPAVRQGAVYDAEPSAVGLKVTYVVPPAGFEPATHGLGNRCSIP</sequence>
<keyword evidence="2" id="KW-0238">DNA-binding</keyword>
<reference evidence="10" key="1">
    <citation type="journal article" date="2019" name="Int. J. Syst. Evol. Microbiol.">
        <title>The Global Catalogue of Microorganisms (GCM) 10K type strain sequencing project: providing services to taxonomists for standard genome sequencing and annotation.</title>
        <authorList>
            <consortium name="The Broad Institute Genomics Platform"/>
            <consortium name="The Broad Institute Genome Sequencing Center for Infectious Disease"/>
            <person name="Wu L."/>
            <person name="Ma J."/>
        </authorList>
    </citation>
    <scope>NUCLEOTIDE SEQUENCE [LARGE SCALE GENOMIC DNA]</scope>
    <source>
        <strain evidence="10">JCM 18126</strain>
    </source>
</reference>
<gene>
    <name evidence="9" type="ORF">GCM10023225_09560</name>
</gene>
<keyword evidence="3" id="KW-0233">DNA recombination</keyword>
<dbReference type="Pfam" id="PF07508">
    <property type="entry name" value="Recombinase"/>
    <property type="match status" value="1"/>
</dbReference>
<evidence type="ECO:0000256" key="4">
    <source>
        <dbReference type="PROSITE-ProRule" id="PRU10137"/>
    </source>
</evidence>
<dbReference type="PANTHER" id="PTHR30461:SF23">
    <property type="entry name" value="DNA RECOMBINASE-RELATED"/>
    <property type="match status" value="1"/>
</dbReference>
<dbReference type="InterPro" id="IPR025827">
    <property type="entry name" value="Zn_ribbon_recom_dom"/>
</dbReference>
<accession>A0ABP9HEQ2</accession>
<dbReference type="InterPro" id="IPR011109">
    <property type="entry name" value="DNA_bind_recombinase_dom"/>
</dbReference>
<dbReference type="CDD" id="cd00338">
    <property type="entry name" value="Ser_Recombinase"/>
    <property type="match status" value="1"/>
</dbReference>
<dbReference type="Gene3D" id="3.90.1750.20">
    <property type="entry name" value="Putative Large Serine Recombinase, Chain B, Domain 2"/>
    <property type="match status" value="1"/>
</dbReference>
<comment type="caution">
    <text evidence="9">The sequence shown here is derived from an EMBL/GenBank/DDBJ whole genome shotgun (WGS) entry which is preliminary data.</text>
</comment>
<evidence type="ECO:0000259" key="8">
    <source>
        <dbReference type="PROSITE" id="PS51737"/>
    </source>
</evidence>
<dbReference type="PROSITE" id="PS00397">
    <property type="entry name" value="RECOMBINASES_1"/>
    <property type="match status" value="1"/>
</dbReference>